<dbReference type="InterPro" id="IPR002560">
    <property type="entry name" value="Transposase_DDE"/>
</dbReference>
<dbReference type="Proteomes" id="UP000521676">
    <property type="component" value="Unassembled WGS sequence"/>
</dbReference>
<dbReference type="PANTHER" id="PTHR33498">
    <property type="entry name" value="TRANSPOSASE FOR INSERTION SEQUENCE ELEMENT IS1557"/>
    <property type="match status" value="1"/>
</dbReference>
<dbReference type="AlphaFoldDB" id="A0A8T7M696"/>
<dbReference type="Proteomes" id="UP001431572">
    <property type="component" value="Chromosome 1"/>
</dbReference>
<dbReference type="Pfam" id="PF01610">
    <property type="entry name" value="DDE_Tnp_ISL3"/>
    <property type="match status" value="1"/>
</dbReference>
<dbReference type="EMBL" id="JACATZ010000003">
    <property type="protein sequence ID" value="NWJ47583.1"/>
    <property type="molecule type" value="Genomic_DNA"/>
</dbReference>
<evidence type="ECO:0000313" key="8">
    <source>
        <dbReference type="EMBL" id="WJW69493.1"/>
    </source>
</evidence>
<evidence type="ECO:0000313" key="7">
    <source>
        <dbReference type="EMBL" id="WJW67567.1"/>
    </source>
</evidence>
<reference evidence="6" key="2">
    <citation type="journal article" date="2024" name="Nature">
        <title>Anoxygenic phototroph of the Chloroflexota uses a type I reaction centre.</title>
        <authorList>
            <person name="Tsuji J.M."/>
            <person name="Shaw N.A."/>
            <person name="Nagashima S."/>
            <person name="Venkiteswaran J.J."/>
            <person name="Schiff S.L."/>
            <person name="Watanabe T."/>
            <person name="Fukui M."/>
            <person name="Hanada S."/>
            <person name="Tank M."/>
            <person name="Neufeld J.D."/>
        </authorList>
    </citation>
    <scope>NUCLEOTIDE SEQUENCE</scope>
    <source>
        <strain evidence="6">L227-S17</strain>
    </source>
</reference>
<protein>
    <submittedName>
        <fullName evidence="5">Transposase</fullName>
    </submittedName>
</protein>
<dbReference type="EMBL" id="CP128399">
    <property type="protein sequence ID" value="WJW66116.1"/>
    <property type="molecule type" value="Genomic_DNA"/>
</dbReference>
<organism evidence="5 9">
    <name type="scientific">Candidatus Chlorohelix allophototropha</name>
    <dbReference type="NCBI Taxonomy" id="3003348"/>
    <lineage>
        <taxon>Bacteria</taxon>
        <taxon>Bacillati</taxon>
        <taxon>Chloroflexota</taxon>
        <taxon>Chloroflexia</taxon>
        <taxon>Candidatus Chloroheliales</taxon>
        <taxon>Candidatus Chloroheliaceae</taxon>
        <taxon>Candidatus Chlorohelix</taxon>
    </lineage>
</organism>
<dbReference type="RefSeq" id="WP_341467997.1">
    <property type="nucleotide sequence ID" value="NZ_CP128399.1"/>
</dbReference>
<dbReference type="PANTHER" id="PTHR33498:SF1">
    <property type="entry name" value="TRANSPOSASE FOR INSERTION SEQUENCE ELEMENT IS1557"/>
    <property type="match status" value="1"/>
</dbReference>
<dbReference type="EMBL" id="JACATZ010000001">
    <property type="protein sequence ID" value="NWJ45699.1"/>
    <property type="molecule type" value="Genomic_DNA"/>
</dbReference>
<dbReference type="EMBL" id="CP128399">
    <property type="protein sequence ID" value="WJW67567.1"/>
    <property type="molecule type" value="Genomic_DNA"/>
</dbReference>
<accession>A0A8T7M696</accession>
<dbReference type="EMBL" id="JACATZ010000001">
    <property type="protein sequence ID" value="NWJ46747.1"/>
    <property type="molecule type" value="Genomic_DNA"/>
</dbReference>
<evidence type="ECO:0000313" key="9">
    <source>
        <dbReference type="Proteomes" id="UP000521676"/>
    </source>
</evidence>
<evidence type="ECO:0000313" key="6">
    <source>
        <dbReference type="EMBL" id="WJW66116.1"/>
    </source>
</evidence>
<feature type="region of interest" description="Disordered" evidence="1">
    <location>
        <begin position="1"/>
        <end position="40"/>
    </location>
</feature>
<evidence type="ECO:0000256" key="1">
    <source>
        <dbReference type="SAM" id="MobiDB-lite"/>
    </source>
</evidence>
<gene>
    <name evidence="3" type="ORF">HXX08_07450</name>
    <name evidence="4" type="ORF">HXX08_12780</name>
    <name evidence="5" type="ORF">HXX08_17135</name>
    <name evidence="7" type="ORF">OZ401_000834</name>
    <name evidence="6" type="ORF">OZ401_001903</name>
    <name evidence="8" type="ORF">OZ401_003110</name>
</gene>
<reference evidence="5 9" key="1">
    <citation type="submission" date="2020-06" db="EMBL/GenBank/DDBJ databases">
        <title>Anoxygenic phototrophic Chloroflexota member uses a Type I reaction center.</title>
        <authorList>
            <person name="Tsuji J.M."/>
            <person name="Shaw N.A."/>
            <person name="Nagashima S."/>
            <person name="Venkiteswaran J."/>
            <person name="Schiff S.L."/>
            <person name="Hanada S."/>
            <person name="Tank M."/>
            <person name="Neufeld J.D."/>
        </authorList>
    </citation>
    <scope>NUCLEOTIDE SEQUENCE [LARGE SCALE GENOMIC DNA]</scope>
    <source>
        <strain evidence="5">L227-S17</strain>
    </source>
</reference>
<dbReference type="EMBL" id="CP128400">
    <property type="protein sequence ID" value="WJW69493.1"/>
    <property type="molecule type" value="Genomic_DNA"/>
</dbReference>
<dbReference type="InterPro" id="IPR047951">
    <property type="entry name" value="Transpos_ISL3"/>
</dbReference>
<keyword evidence="10" id="KW-1185">Reference proteome</keyword>
<sequence>MAQYLAKYRLNHPPPKPLKTGRGRPPGASSAEGKALPKLKPQPLLSARKASFVMLKNTEDLTEKQQELLIHLRTFDSEIETAYQLSQEFVKMLRGRQGQNLEEWLKKVEQQVGLAQLQELGSFANGIRQDQAAVKAGLTLEFSQGQVEGQVNRLKTIKKTMFGRARFTLLRARVLRPTAA</sequence>
<proteinExistence type="predicted"/>
<feature type="domain" description="Transposase IS204/IS1001/IS1096/IS1165 DDE" evidence="2">
    <location>
        <begin position="48"/>
        <end position="174"/>
    </location>
</feature>
<name>A0A8T7M696_9CHLR</name>
<evidence type="ECO:0000313" key="4">
    <source>
        <dbReference type="EMBL" id="NWJ46747.1"/>
    </source>
</evidence>
<evidence type="ECO:0000313" key="5">
    <source>
        <dbReference type="EMBL" id="NWJ47583.1"/>
    </source>
</evidence>
<evidence type="ECO:0000313" key="3">
    <source>
        <dbReference type="EMBL" id="NWJ45699.1"/>
    </source>
</evidence>
<dbReference type="Proteomes" id="UP001431572">
    <property type="component" value="Chromosome 2"/>
</dbReference>
<evidence type="ECO:0000259" key="2">
    <source>
        <dbReference type="Pfam" id="PF01610"/>
    </source>
</evidence>
<evidence type="ECO:0000313" key="10">
    <source>
        <dbReference type="Proteomes" id="UP001431572"/>
    </source>
</evidence>